<evidence type="ECO:0000256" key="2">
    <source>
        <dbReference type="ARBA" id="ARBA00022741"/>
    </source>
</evidence>
<proteinExistence type="predicted"/>
<dbReference type="PROSITE" id="PS50893">
    <property type="entry name" value="ABC_TRANSPORTER_2"/>
    <property type="match status" value="1"/>
</dbReference>
<keyword evidence="1" id="KW-0813">Transport</keyword>
<dbReference type="PANTHER" id="PTHR24220:SF685">
    <property type="entry name" value="ABC TRANSPORTER RELATED"/>
    <property type="match status" value="1"/>
</dbReference>
<evidence type="ECO:0000256" key="3">
    <source>
        <dbReference type="ARBA" id="ARBA00022840"/>
    </source>
</evidence>
<feature type="domain" description="ABC transporter" evidence="5">
    <location>
        <begin position="58"/>
        <end position="295"/>
    </location>
</feature>
<accession>A0A4R2R3P3</accession>
<dbReference type="Proteomes" id="UP000294911">
    <property type="component" value="Unassembled WGS sequence"/>
</dbReference>
<protein>
    <submittedName>
        <fullName evidence="6">Putative ABC transport system ATP-binding protein</fullName>
    </submittedName>
</protein>
<keyword evidence="7" id="KW-1185">Reference proteome</keyword>
<dbReference type="GO" id="GO:0005886">
    <property type="term" value="C:plasma membrane"/>
    <property type="evidence" value="ECO:0007669"/>
    <property type="project" value="TreeGrafter"/>
</dbReference>
<dbReference type="EMBL" id="SLXQ01000001">
    <property type="protein sequence ID" value="TCP56339.1"/>
    <property type="molecule type" value="Genomic_DNA"/>
</dbReference>
<evidence type="ECO:0000256" key="1">
    <source>
        <dbReference type="ARBA" id="ARBA00022448"/>
    </source>
</evidence>
<dbReference type="GO" id="GO:0022857">
    <property type="term" value="F:transmembrane transporter activity"/>
    <property type="evidence" value="ECO:0007669"/>
    <property type="project" value="UniProtKB-ARBA"/>
</dbReference>
<dbReference type="Gene3D" id="3.40.50.300">
    <property type="entry name" value="P-loop containing nucleotide triphosphate hydrolases"/>
    <property type="match status" value="1"/>
</dbReference>
<dbReference type="PROSITE" id="PS00211">
    <property type="entry name" value="ABC_TRANSPORTER_1"/>
    <property type="match status" value="1"/>
</dbReference>
<dbReference type="InterPro" id="IPR003593">
    <property type="entry name" value="AAA+_ATPase"/>
</dbReference>
<dbReference type="InterPro" id="IPR017871">
    <property type="entry name" value="ABC_transporter-like_CS"/>
</dbReference>
<dbReference type="AlphaFoldDB" id="A0A4R2R3P3"/>
<dbReference type="SUPFAM" id="SSF52540">
    <property type="entry name" value="P-loop containing nucleoside triphosphate hydrolases"/>
    <property type="match status" value="1"/>
</dbReference>
<evidence type="ECO:0000259" key="5">
    <source>
        <dbReference type="PROSITE" id="PS50893"/>
    </source>
</evidence>
<keyword evidence="3 6" id="KW-0067">ATP-binding</keyword>
<dbReference type="PANTHER" id="PTHR24220">
    <property type="entry name" value="IMPORT ATP-BINDING PROTEIN"/>
    <property type="match status" value="1"/>
</dbReference>
<organism evidence="6 7">
    <name type="scientific">Tamaricihabitans halophyticus</name>
    <dbReference type="NCBI Taxonomy" id="1262583"/>
    <lineage>
        <taxon>Bacteria</taxon>
        <taxon>Bacillati</taxon>
        <taxon>Actinomycetota</taxon>
        <taxon>Actinomycetes</taxon>
        <taxon>Pseudonocardiales</taxon>
        <taxon>Pseudonocardiaceae</taxon>
        <taxon>Tamaricihabitans</taxon>
    </lineage>
</organism>
<dbReference type="FunFam" id="3.40.50.300:FF:000032">
    <property type="entry name" value="Export ABC transporter ATP-binding protein"/>
    <property type="match status" value="1"/>
</dbReference>
<evidence type="ECO:0000313" key="7">
    <source>
        <dbReference type="Proteomes" id="UP000294911"/>
    </source>
</evidence>
<sequence length="307" mass="33103">MAGNRDGVWPALPRELRPTPWNGPPPLGRLCGVPEARDYRGFDHRMDVYDRDGAADAVRLDSVRKVYGKGDSAIVALDDVTIGLPRGSFTAVMGPSGSGKSTLLHCAAGLDRPTSGSVLLDGEQVDKLSETELTKLRRERIGFIFQAFNLLPALTVTQNVTVPLRLAGRKPNKDKMRDVLAAVGLTERRNHLPDQLSGGQQQRVAVARALITRPAVIFADEPTGALDTRTSAGVLALLRDTVRAQGHTIVMVTHDPVAASYAHSVVFLADGQIVGNDVSPTVDSVAERMAHLGEQVAENRSVRTRNR</sequence>
<dbReference type="CDD" id="cd03255">
    <property type="entry name" value="ABC_MJ0796_LolCDE_FtsE"/>
    <property type="match status" value="1"/>
</dbReference>
<dbReference type="InterPro" id="IPR027417">
    <property type="entry name" value="P-loop_NTPase"/>
</dbReference>
<evidence type="ECO:0000313" key="6">
    <source>
        <dbReference type="EMBL" id="TCP56339.1"/>
    </source>
</evidence>
<dbReference type="Pfam" id="PF00005">
    <property type="entry name" value="ABC_tran"/>
    <property type="match status" value="1"/>
</dbReference>
<comment type="caution">
    <text evidence="6">The sequence shown here is derived from an EMBL/GenBank/DDBJ whole genome shotgun (WGS) entry which is preliminary data.</text>
</comment>
<reference evidence="6 7" key="1">
    <citation type="submission" date="2019-03" db="EMBL/GenBank/DDBJ databases">
        <title>Genomic Encyclopedia of Type Strains, Phase IV (KMG-IV): sequencing the most valuable type-strain genomes for metagenomic binning, comparative biology and taxonomic classification.</title>
        <authorList>
            <person name="Goeker M."/>
        </authorList>
    </citation>
    <scope>NUCLEOTIDE SEQUENCE [LARGE SCALE GENOMIC DNA]</scope>
    <source>
        <strain evidence="6 7">DSM 45765</strain>
    </source>
</reference>
<keyword evidence="2" id="KW-0547">Nucleotide-binding</keyword>
<dbReference type="InterPro" id="IPR017911">
    <property type="entry name" value="MacB-like_ATP-bd"/>
</dbReference>
<dbReference type="SMART" id="SM00382">
    <property type="entry name" value="AAA"/>
    <property type="match status" value="1"/>
</dbReference>
<dbReference type="GO" id="GO:0016887">
    <property type="term" value="F:ATP hydrolysis activity"/>
    <property type="evidence" value="ECO:0007669"/>
    <property type="project" value="InterPro"/>
</dbReference>
<gene>
    <name evidence="6" type="ORF">EV191_101280</name>
</gene>
<dbReference type="InterPro" id="IPR003439">
    <property type="entry name" value="ABC_transporter-like_ATP-bd"/>
</dbReference>
<evidence type="ECO:0000256" key="4">
    <source>
        <dbReference type="SAM" id="MobiDB-lite"/>
    </source>
</evidence>
<dbReference type="GO" id="GO:0005524">
    <property type="term" value="F:ATP binding"/>
    <property type="evidence" value="ECO:0007669"/>
    <property type="project" value="UniProtKB-KW"/>
</dbReference>
<dbReference type="InterPro" id="IPR015854">
    <property type="entry name" value="ABC_transpr_LolD-like"/>
</dbReference>
<name>A0A4R2R3P3_9PSEU</name>
<dbReference type="GO" id="GO:0098796">
    <property type="term" value="C:membrane protein complex"/>
    <property type="evidence" value="ECO:0007669"/>
    <property type="project" value="UniProtKB-ARBA"/>
</dbReference>
<feature type="region of interest" description="Disordered" evidence="4">
    <location>
        <begin position="1"/>
        <end position="20"/>
    </location>
</feature>